<evidence type="ECO:0000256" key="1">
    <source>
        <dbReference type="SAM" id="Phobius"/>
    </source>
</evidence>
<dbReference type="Pfam" id="PF13116">
    <property type="entry name" value="YhdP"/>
    <property type="match status" value="1"/>
</dbReference>
<accession>A0A5E7RC26</accession>
<dbReference type="AlphaFoldDB" id="A0A5E7RC26"/>
<dbReference type="RefSeq" id="WP_150769390.1">
    <property type="nucleotide sequence ID" value="NZ_CABVIY010000002.1"/>
</dbReference>
<dbReference type="PANTHER" id="PTHR38690">
    <property type="entry name" value="PROTEASE-RELATED"/>
    <property type="match status" value="1"/>
</dbReference>
<reference evidence="3 4" key="1">
    <citation type="submission" date="2019-09" db="EMBL/GenBank/DDBJ databases">
        <authorList>
            <person name="Chandra G."/>
            <person name="Truman W A."/>
        </authorList>
    </citation>
    <scope>NUCLEOTIDE SEQUENCE [LARGE SCALE GENOMIC DNA]</scope>
    <source>
        <strain evidence="3">PS918</strain>
    </source>
</reference>
<evidence type="ECO:0000313" key="3">
    <source>
        <dbReference type="EMBL" id="VVP71639.1"/>
    </source>
</evidence>
<keyword evidence="1" id="KW-0812">Transmembrane</keyword>
<organism evidence="3 4">
    <name type="scientific">Pseudomonas fluorescens</name>
    <dbReference type="NCBI Taxonomy" id="294"/>
    <lineage>
        <taxon>Bacteria</taxon>
        <taxon>Pseudomonadati</taxon>
        <taxon>Pseudomonadota</taxon>
        <taxon>Gammaproteobacteria</taxon>
        <taxon>Pseudomonadales</taxon>
        <taxon>Pseudomonadaceae</taxon>
        <taxon>Pseudomonas</taxon>
    </lineage>
</organism>
<proteinExistence type="predicted"/>
<dbReference type="OrthoDB" id="9762238at2"/>
<keyword evidence="1" id="KW-1133">Transmembrane helix</keyword>
<dbReference type="PANTHER" id="PTHR38690:SF1">
    <property type="entry name" value="PROTEASE"/>
    <property type="match status" value="1"/>
</dbReference>
<dbReference type="InterPro" id="IPR011836">
    <property type="entry name" value="YhdP"/>
</dbReference>
<sequence length="1267" mass="137310">MERLTRILAALTRWGLGLCALVLVLMALYVSLGRELAPLVGEYRDEVETRAGEALGMPLQIGELEGSWSGFAPILSAHDVTLGEGANALHLESVRAVPDLWASLLAREVRIAHVALNGLKISLKQGDDGQWALEGLPVKDDQPLDPEQLLNRLQMIQQLSVLDSQVTLQPWGASPLTLTYVGLTLKTGATRQRLDARLTLPDGQPLAMSVRTRLRASQWKDGEAEVYLSLPQSDWSKWLPENISQQWNFSEIKAGGELWVTWGKGVLQSATVRLNAPHLKGAYAERKPVKIDNLALNGYFQRSAQGMLVTVDSLAMNLGKTRWESRLQVKQTAATDKTEELWHLQADRLDLTPLTPLLNALAPLPEGFATVVERLKVTGGLRNVLIDVRPNATDDSKFSFAANLEQVGFNAYHGAPAARNVTGSISGDLGHGELRMDSKDFMLHLDPIFAKPWQYLQANARLTWKLDKEGFTLIAPYLKVLGEEGKIAGDFLIRLHFDHTQEDYMDLRVGLVDGDGRYTAKYLPAVLSPALDEWLRTAILKGAVDQGFFQYQGSLNHGAADTARSISLFFKVHDAELAFQPGWPHVSKVTGDVFVEDSGVRILASKGQLLDTQVSDIYVNIPHVPEGQSSHLLLDGAFAGGLGDGLKILQTAPIGTAETFAGWEGEGDLQGKLKLDIPLVKGEQPKILVDFKTAKARLKLAEPTLELAQLKGDFRFDSAKGLSGQNITARVFDKPVTAQIFAEGREGKLNTRVTAAGQVEVKKLTDWLKVTQPLPVSGVIPYQLQLTLDGADSQLMVNSNLKGVTVDLPAPFGMSADAGRDTTFRMTLQGAERRYWVNYGELANFTFAAPAANFADGRGELFLGKGEAVLPGAKGLRIRGVLSELDVGPWQDLVSKYAGQDPGGSAKQLLSGADFKVGKLSALGTTLDQASVQLTRKPSAWALQLDSQQVKGNASFPDAKAAPMVINLQTVRLPAPDPTVLADENSPDPLASVDPTKIPALDITINQLFQGNDLVGAWSLKVRPTAKGIALNSLDMGLKGILLQGSGGWEGTPGSSTSWYKGRISGKNLADVLKGWGFAPSVTSQEFRMDVDGRWPGSPAWLASKRFSGTLDASMKEGQFVEVEGGAQALRVFGLLNFNSIGRRLRLDFSDLFGKGLSYDRVKGLLVATNGVYVTREPIQMTGPSSNVELNGTLNLVGDQIDAKLLVTLPVTNNLPIAALIVGAPAIGGALFLIDKLIGDRVSRFASVKYTVKGPWKDPKITFDKPF</sequence>
<keyword evidence="1" id="KW-0472">Membrane</keyword>
<dbReference type="Proteomes" id="UP000326611">
    <property type="component" value="Unassembled WGS sequence"/>
</dbReference>
<gene>
    <name evidence="3" type="ORF">PS918_01222</name>
</gene>
<dbReference type="EMBL" id="CABVIY010000002">
    <property type="protein sequence ID" value="VVP71639.1"/>
    <property type="molecule type" value="Genomic_DNA"/>
</dbReference>
<protein>
    <recommendedName>
        <fullName evidence="2">YhdP central domain-containing protein</fullName>
    </recommendedName>
</protein>
<dbReference type="InterPro" id="IPR025263">
    <property type="entry name" value="YhdP_central"/>
</dbReference>
<evidence type="ECO:0000313" key="4">
    <source>
        <dbReference type="Proteomes" id="UP000326611"/>
    </source>
</evidence>
<feature type="transmembrane region" description="Helical" evidence="1">
    <location>
        <begin position="1215"/>
        <end position="1234"/>
    </location>
</feature>
<evidence type="ECO:0000259" key="2">
    <source>
        <dbReference type="Pfam" id="PF13116"/>
    </source>
</evidence>
<dbReference type="NCBIfam" id="TIGR02099">
    <property type="entry name" value="YhdP family protein"/>
    <property type="match status" value="1"/>
</dbReference>
<name>A0A5E7RC26_PSEFL</name>
<feature type="domain" description="YhdP central" evidence="2">
    <location>
        <begin position="4"/>
        <end position="1261"/>
    </location>
</feature>